<name>A0AAV7IQR0_COTGL</name>
<evidence type="ECO:0000313" key="1">
    <source>
        <dbReference type="EMBL" id="KAH0555234.1"/>
    </source>
</evidence>
<protein>
    <submittedName>
        <fullName evidence="1">Uncharacterized protein</fullName>
    </submittedName>
</protein>
<sequence>MGITCGSRPTDTLLRAGWGARKFTGTDSRRTRVPDGICHSTSARREISSALAGIPSVFPGDDSQCAEVDRSLAMSENPDSVAKDLVEVIMINVDNSIPSPETDETLSARNSNTSISEILQKVAEMAEGLCTDLEGVQIGDYVVSMYKSPLEIQVKQAIENFKTEAAKGVIKGQGDGVENIPLPAENLPTPASPIAPEGPSAVEGDMSTLKRKKNLSLARRVWRSLRTHLNPRFFKTTSPKTQKANSPASKQVQWMQLGSMINQSACVATVVGHWPC</sequence>
<evidence type="ECO:0000313" key="2">
    <source>
        <dbReference type="Proteomes" id="UP000826195"/>
    </source>
</evidence>
<reference evidence="1 2" key="1">
    <citation type="journal article" date="2021" name="J. Hered.">
        <title>A chromosome-level genome assembly of the parasitoid wasp, Cotesia glomerata (Hymenoptera: Braconidae).</title>
        <authorList>
            <person name="Pinto B.J."/>
            <person name="Weis J.J."/>
            <person name="Gamble T."/>
            <person name="Ode P.J."/>
            <person name="Paul R."/>
            <person name="Zaspel J.M."/>
        </authorList>
    </citation>
    <scope>NUCLEOTIDE SEQUENCE [LARGE SCALE GENOMIC DNA]</scope>
    <source>
        <strain evidence="1">CgM1</strain>
    </source>
</reference>
<dbReference type="Proteomes" id="UP000826195">
    <property type="component" value="Unassembled WGS sequence"/>
</dbReference>
<organism evidence="1 2">
    <name type="scientific">Cotesia glomerata</name>
    <name type="common">Lepidopteran parasitic wasp</name>
    <name type="synonym">Apanteles glomeratus</name>
    <dbReference type="NCBI Taxonomy" id="32391"/>
    <lineage>
        <taxon>Eukaryota</taxon>
        <taxon>Metazoa</taxon>
        <taxon>Ecdysozoa</taxon>
        <taxon>Arthropoda</taxon>
        <taxon>Hexapoda</taxon>
        <taxon>Insecta</taxon>
        <taxon>Pterygota</taxon>
        <taxon>Neoptera</taxon>
        <taxon>Endopterygota</taxon>
        <taxon>Hymenoptera</taxon>
        <taxon>Apocrita</taxon>
        <taxon>Ichneumonoidea</taxon>
        <taxon>Braconidae</taxon>
        <taxon>Microgastrinae</taxon>
        <taxon>Cotesia</taxon>
    </lineage>
</organism>
<comment type="caution">
    <text evidence="1">The sequence shown here is derived from an EMBL/GenBank/DDBJ whole genome shotgun (WGS) entry which is preliminary data.</text>
</comment>
<proteinExistence type="predicted"/>
<accession>A0AAV7IQR0</accession>
<dbReference type="EMBL" id="JAHXZJ010001119">
    <property type="protein sequence ID" value="KAH0555234.1"/>
    <property type="molecule type" value="Genomic_DNA"/>
</dbReference>
<keyword evidence="2" id="KW-1185">Reference proteome</keyword>
<dbReference type="AlphaFoldDB" id="A0AAV7IQR0"/>
<gene>
    <name evidence="1" type="ORF">KQX54_016247</name>
</gene>